<dbReference type="PANTHER" id="PTHR47495">
    <property type="entry name" value="ALDEHYDE DEHYDROGENASE"/>
    <property type="match status" value="1"/>
</dbReference>
<feature type="non-terminal residue" evidence="2">
    <location>
        <position position="237"/>
    </location>
</feature>
<comment type="caution">
    <text evidence="2">The sequence shown here is derived from an EMBL/GenBank/DDBJ whole genome shotgun (WGS) entry which is preliminary data.</text>
</comment>
<evidence type="ECO:0000313" key="2">
    <source>
        <dbReference type="EMBL" id="EQD41669.1"/>
    </source>
</evidence>
<feature type="domain" description="Aldehyde oxidase/xanthine dehydrogenase second molybdopterin binding" evidence="1">
    <location>
        <begin position="1"/>
        <end position="172"/>
    </location>
</feature>
<evidence type="ECO:0000259" key="1">
    <source>
        <dbReference type="Pfam" id="PF20256"/>
    </source>
</evidence>
<dbReference type="InterPro" id="IPR037165">
    <property type="entry name" value="AldOxase/xan_DH_Mopterin-bd_sf"/>
</dbReference>
<dbReference type="Pfam" id="PF20256">
    <property type="entry name" value="MoCoBD_2"/>
    <property type="match status" value="1"/>
</dbReference>
<dbReference type="Gene3D" id="3.30.365.10">
    <property type="entry name" value="Aldehyde oxidase/xanthine dehydrogenase, molybdopterin binding domain"/>
    <property type="match status" value="2"/>
</dbReference>
<accession>T1ALS8</accession>
<name>T1ALS8_9ZZZZ</name>
<gene>
    <name evidence="2" type="ORF">B2A_10552</name>
</gene>
<dbReference type="AlphaFoldDB" id="T1ALS8"/>
<dbReference type="PANTHER" id="PTHR47495:SF2">
    <property type="entry name" value="ALDEHYDE DEHYDROGENASE"/>
    <property type="match status" value="1"/>
</dbReference>
<reference evidence="2" key="2">
    <citation type="journal article" date="2014" name="ISME J.">
        <title>Microbial stratification in low pH oxic and suboxic macroscopic growths along an acid mine drainage.</title>
        <authorList>
            <person name="Mendez-Garcia C."/>
            <person name="Mesa V."/>
            <person name="Sprenger R.R."/>
            <person name="Richter M."/>
            <person name="Diez M.S."/>
            <person name="Solano J."/>
            <person name="Bargiela R."/>
            <person name="Golyshina O.V."/>
            <person name="Manteca A."/>
            <person name="Ramos J.L."/>
            <person name="Gallego J.R."/>
            <person name="Llorente I."/>
            <person name="Martins Dos Santos V.A."/>
            <person name="Jensen O.N."/>
            <person name="Pelaez A.I."/>
            <person name="Sanchez J."/>
            <person name="Ferrer M."/>
        </authorList>
    </citation>
    <scope>NUCLEOTIDE SEQUENCE</scope>
</reference>
<dbReference type="GO" id="GO:0016491">
    <property type="term" value="F:oxidoreductase activity"/>
    <property type="evidence" value="ECO:0007669"/>
    <property type="project" value="InterPro"/>
</dbReference>
<sequence>NAAIDAARGLRNVLVQAVAKRLDADPAQIECFGEQFTVTGREDTGLTFRDAVAAALAEGGSITTKGTFTVPLEYQGGMHRGGAVGSTMAMSYSAQVVEVEVDVDTGTVRVKKIWVAHDCGRALNPLAVEGQVQGAVWMGMGQALGEETRYDKGLPLHASLLDYRVPSAAESPPIEVHIVECLDPNGPFGAKEASEGSLAGFLPAVTNAVADAIGLRMTELPITPDRILEALTRRRRD</sequence>
<proteinExistence type="predicted"/>
<organism evidence="2">
    <name type="scientific">mine drainage metagenome</name>
    <dbReference type="NCBI Taxonomy" id="410659"/>
    <lineage>
        <taxon>unclassified sequences</taxon>
        <taxon>metagenomes</taxon>
        <taxon>ecological metagenomes</taxon>
    </lineage>
</organism>
<protein>
    <submittedName>
        <fullName evidence="2">4-hydroxybenzoyl-CoA reductase, alpha subunit</fullName>
    </submittedName>
</protein>
<dbReference type="EMBL" id="AUZZ01007596">
    <property type="protein sequence ID" value="EQD41669.1"/>
    <property type="molecule type" value="Genomic_DNA"/>
</dbReference>
<dbReference type="InterPro" id="IPR052516">
    <property type="entry name" value="N-heterocyclic_Hydroxylase"/>
</dbReference>
<dbReference type="InterPro" id="IPR046867">
    <property type="entry name" value="AldOxase/xan_DH_MoCoBD2"/>
</dbReference>
<reference evidence="2" key="1">
    <citation type="submission" date="2013-08" db="EMBL/GenBank/DDBJ databases">
        <authorList>
            <person name="Mendez C."/>
            <person name="Richter M."/>
            <person name="Ferrer M."/>
            <person name="Sanchez J."/>
        </authorList>
    </citation>
    <scope>NUCLEOTIDE SEQUENCE</scope>
</reference>
<dbReference type="SUPFAM" id="SSF56003">
    <property type="entry name" value="Molybdenum cofactor-binding domain"/>
    <property type="match status" value="1"/>
</dbReference>
<feature type="non-terminal residue" evidence="2">
    <location>
        <position position="1"/>
    </location>
</feature>